<evidence type="ECO:0000256" key="7">
    <source>
        <dbReference type="RuleBase" id="RU364038"/>
    </source>
</evidence>
<dbReference type="EMBL" id="FYEX01000001">
    <property type="protein sequence ID" value="SNC62811.1"/>
    <property type="molecule type" value="Genomic_DNA"/>
</dbReference>
<comment type="subcellular location">
    <subcellularLocation>
        <location evidence="1 7">Periplasm</location>
    </subcellularLocation>
</comment>
<dbReference type="AlphaFoldDB" id="A0A212TAF8"/>
<proteinExistence type="inferred from homology"/>
<evidence type="ECO:0000256" key="3">
    <source>
        <dbReference type="ARBA" id="ARBA00022729"/>
    </source>
</evidence>
<comment type="similarity">
    <text evidence="2 7">Belongs to the thioredoxin family. DsbC subfamily.</text>
</comment>
<dbReference type="Gene3D" id="3.40.30.10">
    <property type="entry name" value="Glutaredoxin"/>
    <property type="match status" value="1"/>
</dbReference>
<keyword evidence="11" id="KW-1185">Reference proteome</keyword>
<dbReference type="Proteomes" id="UP000197215">
    <property type="component" value="Unassembled WGS sequence"/>
</dbReference>
<evidence type="ECO:0000313" key="10">
    <source>
        <dbReference type="EMBL" id="SNC62811.1"/>
    </source>
</evidence>
<dbReference type="PROSITE" id="PS51257">
    <property type="entry name" value="PROKAR_LIPOPROTEIN"/>
    <property type="match status" value="1"/>
</dbReference>
<evidence type="ECO:0000256" key="4">
    <source>
        <dbReference type="ARBA" id="ARBA00022764"/>
    </source>
</evidence>
<evidence type="ECO:0000259" key="8">
    <source>
        <dbReference type="Pfam" id="PF10411"/>
    </source>
</evidence>
<gene>
    <name evidence="10" type="ORF">SAMN06295916_0752</name>
</gene>
<organism evidence="10 11">
    <name type="scientific">Polynucleobacter victoriensis</name>
    <dbReference type="NCBI Taxonomy" id="2049319"/>
    <lineage>
        <taxon>Bacteria</taxon>
        <taxon>Pseudomonadati</taxon>
        <taxon>Pseudomonadota</taxon>
        <taxon>Betaproteobacteria</taxon>
        <taxon>Burkholderiales</taxon>
        <taxon>Burkholderiaceae</taxon>
        <taxon>Polynucleobacter</taxon>
    </lineage>
</organism>
<dbReference type="SUPFAM" id="SSF52833">
    <property type="entry name" value="Thioredoxin-like"/>
    <property type="match status" value="1"/>
</dbReference>
<dbReference type="Pfam" id="PF13098">
    <property type="entry name" value="Thioredoxin_2"/>
    <property type="match status" value="1"/>
</dbReference>
<keyword evidence="3 7" id="KW-0732">Signal</keyword>
<dbReference type="InterPro" id="IPR036249">
    <property type="entry name" value="Thioredoxin-like_sf"/>
</dbReference>
<protein>
    <recommendedName>
        <fullName evidence="7">Thiol:disulfide interchange protein</fullName>
    </recommendedName>
</protein>
<dbReference type="SUPFAM" id="SSF54423">
    <property type="entry name" value="DsbC/DsbG N-terminal domain-like"/>
    <property type="match status" value="1"/>
</dbReference>
<keyword evidence="6 7" id="KW-0676">Redox-active center</keyword>
<dbReference type="PANTHER" id="PTHR35272:SF3">
    <property type="entry name" value="THIOL:DISULFIDE INTERCHANGE PROTEIN DSBC"/>
    <property type="match status" value="1"/>
</dbReference>
<name>A0A212TAF8_9BURK</name>
<reference evidence="10 11" key="1">
    <citation type="submission" date="2017-06" db="EMBL/GenBank/DDBJ databases">
        <authorList>
            <person name="Kim H.J."/>
            <person name="Triplett B.A."/>
        </authorList>
    </citation>
    <scope>NUCLEOTIDE SEQUENCE [LARGE SCALE GENOMIC DNA]</scope>
    <source>
        <strain evidence="10 11">MWH-VicM1</strain>
    </source>
</reference>
<evidence type="ECO:0000259" key="9">
    <source>
        <dbReference type="Pfam" id="PF13098"/>
    </source>
</evidence>
<dbReference type="RefSeq" id="WP_243383339.1">
    <property type="nucleotide sequence ID" value="NZ_FYEX01000001.1"/>
</dbReference>
<dbReference type="CDD" id="cd03020">
    <property type="entry name" value="DsbA_DsbC_DsbG"/>
    <property type="match status" value="1"/>
</dbReference>
<dbReference type="InterPro" id="IPR018950">
    <property type="entry name" value="DiS-bond_isomerase_DsbC/G_N"/>
</dbReference>
<dbReference type="InterPro" id="IPR033954">
    <property type="entry name" value="DiS-bond_Isoase_DsbC/G"/>
</dbReference>
<feature type="domain" description="Thioredoxin-like fold" evidence="9">
    <location>
        <begin position="116"/>
        <end position="238"/>
    </location>
</feature>
<dbReference type="InterPro" id="IPR051470">
    <property type="entry name" value="Thiol:disulfide_interchange"/>
</dbReference>
<feature type="domain" description="Disulphide bond isomerase DsbC/G N-terminal" evidence="8">
    <location>
        <begin position="25"/>
        <end position="93"/>
    </location>
</feature>
<evidence type="ECO:0000256" key="5">
    <source>
        <dbReference type="ARBA" id="ARBA00023157"/>
    </source>
</evidence>
<evidence type="ECO:0000256" key="1">
    <source>
        <dbReference type="ARBA" id="ARBA00004418"/>
    </source>
</evidence>
<dbReference type="Pfam" id="PF10411">
    <property type="entry name" value="DsbC_N"/>
    <property type="match status" value="1"/>
</dbReference>
<dbReference type="GO" id="GO:0042597">
    <property type="term" value="C:periplasmic space"/>
    <property type="evidence" value="ECO:0007669"/>
    <property type="project" value="UniProtKB-SubCell"/>
</dbReference>
<keyword evidence="5" id="KW-1015">Disulfide bond</keyword>
<evidence type="ECO:0000313" key="11">
    <source>
        <dbReference type="Proteomes" id="UP000197215"/>
    </source>
</evidence>
<dbReference type="Gene3D" id="3.10.450.70">
    <property type="entry name" value="Disulphide bond isomerase, DsbC/G, N-terminal"/>
    <property type="match status" value="1"/>
</dbReference>
<sequence length="239" mass="26002">MNIKLSKISVLFGFLIACYMGGAAAQSSTEQKVKAEMQKQIGDRAKVESVRPAPVAGLYEVAIGKDVIYTDASARYLIQGEIVDLKSGTNLTEQRINELNLIKWSDLPLADAIKTVKGNGSRQLAVFADPHCGYCKRLEKTLADLENATVYTFLIPMLSADSHTTSKKIWCSADKSKTWSDWMNNAVAPTGKTDCTNPLERNIALGKKIGVTGTPAIFFTDGSRITGSVPLAQIEKKLK</sequence>
<dbReference type="InterPro" id="IPR012336">
    <property type="entry name" value="Thioredoxin-like_fold"/>
</dbReference>
<evidence type="ECO:0000256" key="2">
    <source>
        <dbReference type="ARBA" id="ARBA00009813"/>
    </source>
</evidence>
<dbReference type="PANTHER" id="PTHR35272">
    <property type="entry name" value="THIOL:DISULFIDE INTERCHANGE PROTEIN DSBC-RELATED"/>
    <property type="match status" value="1"/>
</dbReference>
<comment type="function">
    <text evidence="7">Required for disulfide bond formation in some periplasmic proteins. Acts by transferring its disulfide bond to other proteins and is reduced in the process.</text>
</comment>
<evidence type="ECO:0000256" key="6">
    <source>
        <dbReference type="ARBA" id="ARBA00023284"/>
    </source>
</evidence>
<dbReference type="InterPro" id="IPR009094">
    <property type="entry name" value="DiS-bond_isomerase_DsbC/G_N_sf"/>
</dbReference>
<keyword evidence="4 7" id="KW-0574">Periplasm</keyword>
<feature type="chain" id="PRO_5011815274" description="Thiol:disulfide interchange protein" evidence="7">
    <location>
        <begin position="26"/>
        <end position="239"/>
    </location>
</feature>
<feature type="signal peptide" evidence="7">
    <location>
        <begin position="1"/>
        <end position="25"/>
    </location>
</feature>
<accession>A0A212TAF8</accession>